<reference evidence="2 3" key="1">
    <citation type="submission" date="2023-07" db="EMBL/GenBank/DDBJ databases">
        <title>Sequencing the genomes of 1000 actinobacteria strains.</title>
        <authorList>
            <person name="Klenk H.-P."/>
        </authorList>
    </citation>
    <scope>NUCLEOTIDE SEQUENCE [LARGE SCALE GENOMIC DNA]</scope>
    <source>
        <strain evidence="2 3">DSM 19426</strain>
    </source>
</reference>
<evidence type="ECO:0000256" key="1">
    <source>
        <dbReference type="SAM" id="Phobius"/>
    </source>
</evidence>
<protein>
    <submittedName>
        <fullName evidence="2">Uncharacterized protein</fullName>
    </submittedName>
</protein>
<keyword evidence="1" id="KW-1133">Transmembrane helix</keyword>
<feature type="transmembrane region" description="Helical" evidence="1">
    <location>
        <begin position="110"/>
        <end position="129"/>
    </location>
</feature>
<keyword evidence="1" id="KW-0472">Membrane</keyword>
<proteinExistence type="predicted"/>
<feature type="transmembrane region" description="Helical" evidence="1">
    <location>
        <begin position="462"/>
        <end position="482"/>
    </location>
</feature>
<keyword evidence="3" id="KW-1185">Reference proteome</keyword>
<dbReference type="Proteomes" id="UP001183648">
    <property type="component" value="Unassembled WGS sequence"/>
</dbReference>
<feature type="transmembrane region" description="Helical" evidence="1">
    <location>
        <begin position="54"/>
        <end position="77"/>
    </location>
</feature>
<feature type="transmembrane region" description="Helical" evidence="1">
    <location>
        <begin position="494"/>
        <end position="512"/>
    </location>
</feature>
<feature type="transmembrane region" description="Helical" evidence="1">
    <location>
        <begin position="397"/>
        <end position="417"/>
    </location>
</feature>
<evidence type="ECO:0000313" key="2">
    <source>
        <dbReference type="EMBL" id="MDR7362257.1"/>
    </source>
</evidence>
<comment type="caution">
    <text evidence="2">The sequence shown here is derived from an EMBL/GenBank/DDBJ whole genome shotgun (WGS) entry which is preliminary data.</text>
</comment>
<dbReference type="EMBL" id="JAVDYG010000001">
    <property type="protein sequence ID" value="MDR7362257.1"/>
    <property type="molecule type" value="Genomic_DNA"/>
</dbReference>
<name>A0ABU2BUF1_9ACTN</name>
<feature type="transmembrane region" description="Helical" evidence="1">
    <location>
        <begin position="197"/>
        <end position="215"/>
    </location>
</feature>
<feature type="transmembrane region" description="Helical" evidence="1">
    <location>
        <begin position="662"/>
        <end position="684"/>
    </location>
</feature>
<evidence type="ECO:0000313" key="3">
    <source>
        <dbReference type="Proteomes" id="UP001183648"/>
    </source>
</evidence>
<organism evidence="2 3">
    <name type="scientific">Nocardioides marmoribigeumensis</name>
    <dbReference type="NCBI Taxonomy" id="433649"/>
    <lineage>
        <taxon>Bacteria</taxon>
        <taxon>Bacillati</taxon>
        <taxon>Actinomycetota</taxon>
        <taxon>Actinomycetes</taxon>
        <taxon>Propionibacteriales</taxon>
        <taxon>Nocardioidaceae</taxon>
        <taxon>Nocardioides</taxon>
    </lineage>
</organism>
<feature type="transmembrane region" description="Helical" evidence="1">
    <location>
        <begin position="317"/>
        <end position="337"/>
    </location>
</feature>
<gene>
    <name evidence="2" type="ORF">J2S63_001810</name>
</gene>
<feature type="transmembrane region" description="Helical" evidence="1">
    <location>
        <begin position="83"/>
        <end position="103"/>
    </location>
</feature>
<feature type="transmembrane region" description="Helical" evidence="1">
    <location>
        <begin position="424"/>
        <end position="442"/>
    </location>
</feature>
<keyword evidence="1" id="KW-0812">Transmembrane</keyword>
<dbReference type="RefSeq" id="WP_310301501.1">
    <property type="nucleotide sequence ID" value="NZ_BAAAPS010000008.1"/>
</dbReference>
<feature type="transmembrane region" description="Helical" evidence="1">
    <location>
        <begin position="272"/>
        <end position="305"/>
    </location>
</feature>
<feature type="transmembrane region" description="Helical" evidence="1">
    <location>
        <begin position="12"/>
        <end position="33"/>
    </location>
</feature>
<sequence>MAVVDGATVWAALTGLAAGAAVLVLPGAGLLAARDAVRRRAGRQPGPSWSAGDRFAAAVCLSLVSATVLGVALIGLARLSPVTMGWTTGLLGLAGLVALLAAVRRVRWRHALVAAFVLVASAPLSVSVLGRGYRPSHSYQWFYWGLGRQLSLAGGVPDHVLEWGREVRWQPDYLDFNLLSQAFLGLTPHLADPLAVAVWRLPMTLLLVATAYLALRSWFRPLPAAAGVLVLTATTFFVETAGNNSPEALGIAFGFAAVRLAVVGVRRSEHHLVLLAAVTLALDVSVHGIAAAVTGLVLVPAVLLEVATRREGLFRRLAVLGLSGVAAVVVLVTQGVAVQGRPSPLADAGNPARGSGGSDPTFDFVQFSNGRFDQPVVRDSLRDSLLSPLPAHGLLSWHWGWLVVLGVVGLAGAAVSWRTRAARGVGVAVAAMGLMAVAVLYFELRYDTYVPEHTGNARIAGYFPLGYCFMVAGGVAVLERLAARAARRPRAARGAVVAVVAAVLVLSAPLTYRTMQTRHVLEGDGLAALTWMRSHLPRGSRVVSNVATRGTLEYFSHVENPLEGRQPLIEERGFLQAAVADLRAVHDFLVSPSPGGLERVGADYLLLARPAELGSGLQYARPSSSLRSAADLDLVWRQGDVRLFKAPGTPVAVESVGPARPLGGAVLGGFAVVAAVLAGAVLLLRRLGSPRSHPAS</sequence>
<accession>A0ABU2BUF1</accession>
<feature type="transmembrane region" description="Helical" evidence="1">
    <location>
        <begin position="222"/>
        <end position="238"/>
    </location>
</feature>